<dbReference type="Gene3D" id="3.80.10.10">
    <property type="entry name" value="Ribonuclease Inhibitor"/>
    <property type="match status" value="4"/>
</dbReference>
<reference evidence="1" key="1">
    <citation type="submission" date="2023-03" db="UniProtKB">
        <authorList>
            <consortium name="EnsemblPlants"/>
        </authorList>
    </citation>
    <scope>IDENTIFICATION</scope>
</reference>
<evidence type="ECO:0000313" key="1">
    <source>
        <dbReference type="EnsemblPlants" id="MELO3C016288.2.1"/>
    </source>
</evidence>
<proteinExistence type="predicted"/>
<dbReference type="InterPro" id="IPR006553">
    <property type="entry name" value="Leu-rich_rpt_Cys-con_subtyp"/>
</dbReference>
<evidence type="ECO:0008006" key="2">
    <source>
        <dbReference type="Google" id="ProtNLM"/>
    </source>
</evidence>
<organism evidence="1">
    <name type="scientific">Cucumis melo</name>
    <name type="common">Muskmelon</name>
    <dbReference type="NCBI Taxonomy" id="3656"/>
    <lineage>
        <taxon>Eukaryota</taxon>
        <taxon>Viridiplantae</taxon>
        <taxon>Streptophyta</taxon>
        <taxon>Embryophyta</taxon>
        <taxon>Tracheophyta</taxon>
        <taxon>Spermatophyta</taxon>
        <taxon>Magnoliopsida</taxon>
        <taxon>eudicotyledons</taxon>
        <taxon>Gunneridae</taxon>
        <taxon>Pentapetalae</taxon>
        <taxon>rosids</taxon>
        <taxon>fabids</taxon>
        <taxon>Cucurbitales</taxon>
        <taxon>Cucurbitaceae</taxon>
        <taxon>Benincaseae</taxon>
        <taxon>Cucumis</taxon>
    </lineage>
</organism>
<dbReference type="PANTHER" id="PTHR12904:SF23">
    <property type="entry name" value="PROTEIN ZER-1 HOMOLOG"/>
    <property type="match status" value="1"/>
</dbReference>
<dbReference type="SMART" id="SM00367">
    <property type="entry name" value="LRR_CC"/>
    <property type="match status" value="5"/>
</dbReference>
<name>A0A9I9DCC0_CUCME</name>
<dbReference type="PANTHER" id="PTHR12904">
    <property type="match status" value="1"/>
</dbReference>
<dbReference type="EnsemblPlants" id="MELO3C016288.2.1">
    <property type="protein sequence ID" value="MELO3C016288.2.1"/>
    <property type="gene ID" value="MELO3C016288.2"/>
</dbReference>
<accession>A0A9I9DCC0</accession>
<dbReference type="SUPFAM" id="SSF52058">
    <property type="entry name" value="L domain-like"/>
    <property type="match status" value="1"/>
</dbReference>
<dbReference type="InterPro" id="IPR001611">
    <property type="entry name" value="Leu-rich_rpt"/>
</dbReference>
<dbReference type="AlphaFoldDB" id="A0A9I9DCC0"/>
<dbReference type="Pfam" id="PF13516">
    <property type="entry name" value="LRR_6"/>
    <property type="match status" value="2"/>
</dbReference>
<dbReference type="SUPFAM" id="SSF52047">
    <property type="entry name" value="RNI-like"/>
    <property type="match status" value="2"/>
</dbReference>
<protein>
    <recommendedName>
        <fullName evidence="2">F-box/LRR-repeat protein 14</fullName>
    </recommendedName>
</protein>
<dbReference type="InterPro" id="IPR032675">
    <property type="entry name" value="LRR_dom_sf"/>
</dbReference>
<dbReference type="Gramene" id="MELO3C016288.2.1">
    <property type="protein sequence ID" value="MELO3C016288.2.1"/>
    <property type="gene ID" value="MELO3C016288.2"/>
</dbReference>
<sequence length="613" mass="68324">MENHLVELCINSACRCKESVEKWRRQKRSLERLPSHLADALLRRLHARRLLYPSLLEVFKYTIEVVDLSGENAVDSEWMAYLGSFRYLQSLNVSNCHRLSSSGIWAISGMTTLRELNVSRCLKVTDAGIRHLLSIPTLEKLCIAETGITAHGVALISSLKTLVFLDLGGLPVTDQALSSLQVLTKLQYLDLWGSKISNSGSDVLQMFPKLSFLNIAWTNVTKFPNLPHLECLNMSNCIIDSTLKGLGAKVPLRKLIASGATFSNETEDLGFVAMDALYYLDFSNASLHRFCFLSHMKAVEHLDLSSTTIGDSSVELIASIGENLKYLNLSCTAVSSSGIGSLAGKVSNLATLSLSHTMVDDDALSYMSMMPSLKCIDLSETDIKAMVLNTFMLLRGKLMFHLNDSPQQPCVGYIHLSTPETVKIFSLTELQNLDCLEMLNLEHTHVDDESLCSLSRFRKLSHLMLRSPSFTDTVLSYLSILPNLKTLSIRDAVLTNQAFDTLKPVATLQKIDLRGCWLLTEGGLSVFHRRFPQIEVRHELFHFSSNPTSTDRPSTHFIPKKVQLNQTSRSTGMSPYFVDQRLKYSKEELLALQFSSLSHGSTSVPETGRKSDT</sequence>
<dbReference type="InterPro" id="IPR051341">
    <property type="entry name" value="Zyg-11_UBL_adapter"/>
</dbReference>